<dbReference type="AlphaFoldDB" id="A0A547PM69"/>
<evidence type="ECO:0000313" key="4">
    <source>
        <dbReference type="Proteomes" id="UP000318590"/>
    </source>
</evidence>
<evidence type="ECO:0000259" key="2">
    <source>
        <dbReference type="PROSITE" id="PS50994"/>
    </source>
</evidence>
<dbReference type="OrthoDB" id="9814072at2"/>
<name>A0A547PM69_9RHOB</name>
<sequence>DLSVRRQCSLLSLARSTLYYQPRGESPENLKFMEIIDRQFLETPWYGSRQMVRHLAREGHKCGRHRVRRLMQLMRLVPIYQEPKTSKKHPEHKIYPYLLQDLPITRPNQVWCADISYIPMRRGFLYLVAIMDWHSRKVRSWRLSNSMDAGFCVEALKEALARYSTPEIFNTDQGSQFTSTDFTDVLRDAKIKISMDGQGRWIDNRMIERLWRSLKYECVYLNAFETGSEARDGISYYNKRRPHSSHGIMTPDEAYDRQSPDLKVAA</sequence>
<dbReference type="SUPFAM" id="SSF53098">
    <property type="entry name" value="Ribonuclease H-like"/>
    <property type="match status" value="1"/>
</dbReference>
<feature type="non-terminal residue" evidence="3">
    <location>
        <position position="1"/>
    </location>
</feature>
<evidence type="ECO:0000313" key="3">
    <source>
        <dbReference type="EMBL" id="TRD15242.1"/>
    </source>
</evidence>
<dbReference type="InterPro" id="IPR025948">
    <property type="entry name" value="HTH-like_dom"/>
</dbReference>
<accession>A0A547PM69</accession>
<dbReference type="PANTHER" id="PTHR46889">
    <property type="entry name" value="TRANSPOSASE INSF FOR INSERTION SEQUENCE IS3B-RELATED"/>
    <property type="match status" value="1"/>
</dbReference>
<dbReference type="InterPro" id="IPR036397">
    <property type="entry name" value="RNaseH_sf"/>
</dbReference>
<protein>
    <submittedName>
        <fullName evidence="3">IS3 family transposase</fullName>
    </submittedName>
</protein>
<gene>
    <name evidence="3" type="ORF">FEV53_17410</name>
</gene>
<dbReference type="Pfam" id="PF13276">
    <property type="entry name" value="HTH_21"/>
    <property type="match status" value="1"/>
</dbReference>
<dbReference type="InterPro" id="IPR048020">
    <property type="entry name" value="Transpos_IS3"/>
</dbReference>
<feature type="region of interest" description="Disordered" evidence="1">
    <location>
        <begin position="245"/>
        <end position="266"/>
    </location>
</feature>
<dbReference type="RefSeq" id="WP_142836021.1">
    <property type="nucleotide sequence ID" value="NZ_VFSV01000051.1"/>
</dbReference>
<feature type="domain" description="Integrase catalytic" evidence="2">
    <location>
        <begin position="103"/>
        <end position="259"/>
    </location>
</feature>
<reference evidence="3 4" key="1">
    <citation type="submission" date="2019-06" db="EMBL/GenBank/DDBJ databases">
        <title>Paenimaribius caenipelagi gen. nov., sp. nov., isolated from a tidal flat.</title>
        <authorList>
            <person name="Yoon J.-H."/>
        </authorList>
    </citation>
    <scope>NUCLEOTIDE SEQUENCE [LARGE SCALE GENOMIC DNA]</scope>
    <source>
        <strain evidence="3 4">JBTF-M29</strain>
    </source>
</reference>
<dbReference type="NCBIfam" id="NF033516">
    <property type="entry name" value="transpos_IS3"/>
    <property type="match status" value="1"/>
</dbReference>
<dbReference type="InterPro" id="IPR001584">
    <property type="entry name" value="Integrase_cat-core"/>
</dbReference>
<dbReference type="PROSITE" id="PS50994">
    <property type="entry name" value="INTEGRASE"/>
    <property type="match status" value="1"/>
</dbReference>
<dbReference type="Pfam" id="PF00665">
    <property type="entry name" value="rve"/>
    <property type="match status" value="1"/>
</dbReference>
<comment type="caution">
    <text evidence="3">The sequence shown here is derived from an EMBL/GenBank/DDBJ whole genome shotgun (WGS) entry which is preliminary data.</text>
</comment>
<organism evidence="3 4">
    <name type="scientific">Palleronia caenipelagi</name>
    <dbReference type="NCBI Taxonomy" id="2489174"/>
    <lineage>
        <taxon>Bacteria</taxon>
        <taxon>Pseudomonadati</taxon>
        <taxon>Pseudomonadota</taxon>
        <taxon>Alphaproteobacteria</taxon>
        <taxon>Rhodobacterales</taxon>
        <taxon>Roseobacteraceae</taxon>
        <taxon>Palleronia</taxon>
    </lineage>
</organism>
<keyword evidence="4" id="KW-1185">Reference proteome</keyword>
<dbReference type="InterPro" id="IPR012337">
    <property type="entry name" value="RNaseH-like_sf"/>
</dbReference>
<dbReference type="PANTHER" id="PTHR46889:SF4">
    <property type="entry name" value="TRANSPOSASE INSO FOR INSERTION SEQUENCE ELEMENT IS911B-RELATED"/>
    <property type="match status" value="1"/>
</dbReference>
<dbReference type="Proteomes" id="UP000318590">
    <property type="component" value="Unassembled WGS sequence"/>
</dbReference>
<dbReference type="InterPro" id="IPR050900">
    <property type="entry name" value="Transposase_IS3/IS150/IS904"/>
</dbReference>
<dbReference type="GO" id="GO:0015074">
    <property type="term" value="P:DNA integration"/>
    <property type="evidence" value="ECO:0007669"/>
    <property type="project" value="InterPro"/>
</dbReference>
<dbReference type="GO" id="GO:0003676">
    <property type="term" value="F:nucleic acid binding"/>
    <property type="evidence" value="ECO:0007669"/>
    <property type="project" value="InterPro"/>
</dbReference>
<dbReference type="EMBL" id="VFSV01000051">
    <property type="protein sequence ID" value="TRD15242.1"/>
    <property type="molecule type" value="Genomic_DNA"/>
</dbReference>
<evidence type="ECO:0000256" key="1">
    <source>
        <dbReference type="SAM" id="MobiDB-lite"/>
    </source>
</evidence>
<dbReference type="Gene3D" id="3.30.420.10">
    <property type="entry name" value="Ribonuclease H-like superfamily/Ribonuclease H"/>
    <property type="match status" value="1"/>
</dbReference>
<proteinExistence type="predicted"/>